<name>A0A3Q7H8Z2_SOLLC</name>
<dbReference type="STRING" id="4081.A0A3Q7H8Z2"/>
<dbReference type="InParanoid" id="A0A3Q7H8Z2"/>
<evidence type="ECO:0008006" key="3">
    <source>
        <dbReference type="Google" id="ProtNLM"/>
    </source>
</evidence>
<dbReference type="PANTHER" id="PTHR11439">
    <property type="entry name" value="GAG-POL-RELATED RETROTRANSPOSON"/>
    <property type="match status" value="1"/>
</dbReference>
<protein>
    <recommendedName>
        <fullName evidence="3">Reverse transcriptase Ty1/copia-type domain-containing protein</fullName>
    </recommendedName>
</protein>
<organism evidence="1">
    <name type="scientific">Solanum lycopersicum</name>
    <name type="common">Tomato</name>
    <name type="synonym">Lycopersicon esculentum</name>
    <dbReference type="NCBI Taxonomy" id="4081"/>
    <lineage>
        <taxon>Eukaryota</taxon>
        <taxon>Viridiplantae</taxon>
        <taxon>Streptophyta</taxon>
        <taxon>Embryophyta</taxon>
        <taxon>Tracheophyta</taxon>
        <taxon>Spermatophyta</taxon>
        <taxon>Magnoliopsida</taxon>
        <taxon>eudicotyledons</taxon>
        <taxon>Gunneridae</taxon>
        <taxon>Pentapetalae</taxon>
        <taxon>asterids</taxon>
        <taxon>lamiids</taxon>
        <taxon>Solanales</taxon>
        <taxon>Solanaceae</taxon>
        <taxon>Solanoideae</taxon>
        <taxon>Solaneae</taxon>
        <taxon>Solanum</taxon>
        <taxon>Solanum subgen. Lycopersicon</taxon>
    </lineage>
</organism>
<dbReference type="PANTHER" id="PTHR11439:SF499">
    <property type="entry name" value="PPC DOMAIN-CONTAINING PROTEIN"/>
    <property type="match status" value="1"/>
</dbReference>
<accession>A0A3Q7H8Z2</accession>
<dbReference type="Gramene" id="Solyc07g018023.1.1">
    <property type="protein sequence ID" value="Solyc07g018023.1.1"/>
    <property type="gene ID" value="Solyc07g018023.1"/>
</dbReference>
<dbReference type="EnsemblPlants" id="Solyc07g018023.1.1">
    <property type="protein sequence ID" value="Solyc07g018023.1.1"/>
    <property type="gene ID" value="Solyc07g018023.1"/>
</dbReference>
<keyword evidence="2" id="KW-1185">Reference proteome</keyword>
<reference evidence="1" key="2">
    <citation type="submission" date="2019-01" db="UniProtKB">
        <authorList>
            <consortium name="EnsemblPlants"/>
        </authorList>
    </citation>
    <scope>IDENTIFICATION</scope>
    <source>
        <strain evidence="1">cv. Heinz 1706</strain>
    </source>
</reference>
<dbReference type="AlphaFoldDB" id="A0A3Q7H8Z2"/>
<dbReference type="OMA" id="MANTTCD"/>
<sequence length="102" mass="11048">MAALKVVRYVKESPGLGIFLKKGPIDDLVVHCDSDWAACPNTRRSVTGLVLQLGTSLISWKSKKQQTVSRSSAEAEYCSMAAAVAEIIWIVGLLKDLVVCIV</sequence>
<evidence type="ECO:0000313" key="2">
    <source>
        <dbReference type="Proteomes" id="UP000004994"/>
    </source>
</evidence>
<evidence type="ECO:0000313" key="1">
    <source>
        <dbReference type="EnsemblPlants" id="Solyc07g018023.1.1"/>
    </source>
</evidence>
<dbReference type="Proteomes" id="UP000004994">
    <property type="component" value="Chromosome 7"/>
</dbReference>
<proteinExistence type="predicted"/>
<reference evidence="1" key="1">
    <citation type="journal article" date="2012" name="Nature">
        <title>The tomato genome sequence provides insights into fleshy fruit evolution.</title>
        <authorList>
            <consortium name="Tomato Genome Consortium"/>
        </authorList>
    </citation>
    <scope>NUCLEOTIDE SEQUENCE [LARGE SCALE GENOMIC DNA]</scope>
    <source>
        <strain evidence="1">cv. Heinz 1706</strain>
    </source>
</reference>
<dbReference type="CDD" id="cd09272">
    <property type="entry name" value="RNase_HI_RT_Ty1"/>
    <property type="match status" value="1"/>
</dbReference>